<dbReference type="GO" id="GO:0005634">
    <property type="term" value="C:nucleus"/>
    <property type="evidence" value="ECO:0007669"/>
    <property type="project" value="UniProtKB-SubCell"/>
</dbReference>
<dbReference type="GO" id="GO:0005667">
    <property type="term" value="C:transcription regulator complex"/>
    <property type="evidence" value="ECO:0007669"/>
    <property type="project" value="TreeGrafter"/>
</dbReference>
<feature type="region of interest" description="Disordered" evidence="21">
    <location>
        <begin position="621"/>
        <end position="664"/>
    </location>
</feature>
<evidence type="ECO:0000256" key="11">
    <source>
        <dbReference type="ARBA" id="ARBA00022990"/>
    </source>
</evidence>
<dbReference type="GO" id="GO:0005694">
    <property type="term" value="C:chromosome"/>
    <property type="evidence" value="ECO:0007669"/>
    <property type="project" value="UniProtKB-SubCell"/>
</dbReference>
<dbReference type="FunFam" id="2.60.40.340:FF:000002">
    <property type="entry name" value="Nuclear factor of activated T-cells 5, tonicity-responsive"/>
    <property type="match status" value="1"/>
</dbReference>
<dbReference type="SUPFAM" id="SSF49417">
    <property type="entry name" value="p53-like transcription factors"/>
    <property type="match status" value="1"/>
</dbReference>
<feature type="domain" description="RHD" evidence="22">
    <location>
        <begin position="315"/>
        <end position="487"/>
    </location>
</feature>
<keyword evidence="16" id="KW-0539">Nucleus</keyword>
<keyword evidence="7" id="KW-0597">Phosphoprotein</keyword>
<dbReference type="InterPro" id="IPR032397">
    <property type="entry name" value="RHD_dimer"/>
</dbReference>
<evidence type="ECO:0000256" key="5">
    <source>
        <dbReference type="ARBA" id="ARBA00022490"/>
    </source>
</evidence>
<dbReference type="VEuPathDB" id="VectorBase:ACMO_000085"/>
<evidence type="ECO:0000313" key="24">
    <source>
        <dbReference type="Proteomes" id="UP001105220"/>
    </source>
</evidence>
<dbReference type="VEuPathDB" id="VectorBase:ACON2_041285"/>
<dbReference type="Pfam" id="PF00554">
    <property type="entry name" value="RHD_DNA_bind"/>
    <property type="match status" value="1"/>
</dbReference>
<dbReference type="GO" id="GO:0006974">
    <property type="term" value="P:DNA damage response"/>
    <property type="evidence" value="ECO:0007669"/>
    <property type="project" value="UniProtKB-KW"/>
</dbReference>
<evidence type="ECO:0000256" key="2">
    <source>
        <dbReference type="ARBA" id="ARBA00004286"/>
    </source>
</evidence>
<evidence type="ECO:0000313" key="23">
    <source>
        <dbReference type="EnsemblMetazoa" id="ACON013287-PB"/>
    </source>
</evidence>
<evidence type="ECO:0000256" key="7">
    <source>
        <dbReference type="ARBA" id="ARBA00022553"/>
    </source>
</evidence>
<feature type="region of interest" description="Disordered" evidence="21">
    <location>
        <begin position="233"/>
        <end position="295"/>
    </location>
</feature>
<dbReference type="GO" id="GO:0005737">
    <property type="term" value="C:cytoplasm"/>
    <property type="evidence" value="ECO:0007669"/>
    <property type="project" value="UniProtKB-SubCell"/>
</dbReference>
<keyword evidence="10" id="KW-0832">Ubl conjugation</keyword>
<evidence type="ECO:0000256" key="12">
    <source>
        <dbReference type="ARBA" id="ARBA00023015"/>
    </source>
</evidence>
<evidence type="ECO:0000256" key="15">
    <source>
        <dbReference type="ARBA" id="ARBA00023163"/>
    </source>
</evidence>
<evidence type="ECO:0000256" key="20">
    <source>
        <dbReference type="ARBA" id="ARBA00080722"/>
    </source>
</evidence>
<dbReference type="PANTHER" id="PTHR12533">
    <property type="entry name" value="NFAT"/>
    <property type="match status" value="1"/>
</dbReference>
<keyword evidence="11" id="KW-0007">Acetylation</keyword>
<dbReference type="FunFam" id="2.60.40.10:FF:000174">
    <property type="entry name" value="Nuclear factor of activated T-cells 5, tonicity-responsive"/>
    <property type="match status" value="1"/>
</dbReference>
<feature type="compositionally biased region" description="Low complexity" evidence="21">
    <location>
        <begin position="998"/>
        <end position="1103"/>
    </location>
</feature>
<dbReference type="EnsemblMetazoa" id="ACON013287-RB">
    <property type="protein sequence ID" value="ACON013287-PB"/>
    <property type="gene ID" value="ACON013287"/>
</dbReference>
<dbReference type="InterPro" id="IPR011539">
    <property type="entry name" value="RHD_DNA_bind_dom"/>
</dbReference>
<dbReference type="GO" id="GO:0010467">
    <property type="term" value="P:gene expression"/>
    <property type="evidence" value="ECO:0007669"/>
    <property type="project" value="UniProtKB-ARBA"/>
</dbReference>
<dbReference type="GO" id="GO:0048468">
    <property type="term" value="P:cell development"/>
    <property type="evidence" value="ECO:0007669"/>
    <property type="project" value="UniProtKB-ARBA"/>
</dbReference>
<dbReference type="InterPro" id="IPR002909">
    <property type="entry name" value="IPT_dom"/>
</dbReference>
<keyword evidence="13" id="KW-0238">DNA-binding</keyword>
<dbReference type="PANTHER" id="PTHR12533:SF7">
    <property type="entry name" value="NFAT NUCLEAR FACTOR, ISOFORM B"/>
    <property type="match status" value="1"/>
</dbReference>
<dbReference type="Pfam" id="PF16179">
    <property type="entry name" value="RHD_dimer"/>
    <property type="match status" value="1"/>
</dbReference>
<dbReference type="Gene3D" id="2.60.40.340">
    <property type="entry name" value="Rel homology domain (RHD), DNA-binding domain"/>
    <property type="match status" value="1"/>
</dbReference>
<feature type="compositionally biased region" description="Polar residues" evidence="21">
    <location>
        <begin position="280"/>
        <end position="291"/>
    </location>
</feature>
<dbReference type="GO" id="GO:1902531">
    <property type="term" value="P:regulation of intracellular signal transduction"/>
    <property type="evidence" value="ECO:0007669"/>
    <property type="project" value="UniProtKB-ARBA"/>
</dbReference>
<evidence type="ECO:0000256" key="17">
    <source>
        <dbReference type="ARBA" id="ARBA00055141"/>
    </source>
</evidence>
<feature type="compositionally biased region" description="Low complexity" evidence="21">
    <location>
        <begin position="233"/>
        <end position="257"/>
    </location>
</feature>
<dbReference type="InterPro" id="IPR008967">
    <property type="entry name" value="p53-like_TF_DNA-bd_sf"/>
</dbReference>
<reference evidence="23" key="2">
    <citation type="submission" date="2020-05" db="UniProtKB">
        <authorList>
            <consortium name="EnsemblMetazoa"/>
        </authorList>
    </citation>
    <scope>IDENTIFICATION</scope>
    <source>
        <strain evidence="23">Ngousso</strain>
    </source>
</reference>
<sequence length="1151" mass="119965">MDAAANKRGRGKGTRSTGRTVAAAVVVGGGAAANSGTNSPIVVSPSVVTLERRSTLPIPSITGNSSSTVLGVAANNATATASTTTTTTASAPSIQRKLLRLAGKRHTGKGVSLGATTSKLACSSRTHLVRKALPVSGAVVGSVADRLHHRHGGVVPPIISTATANRSSANEAKLGKHHHPLPHQQNGYVAAAGSSYAPIVPYGPPGLLDGAETHQAGVAAVAASTRMVATSVSPLSPQTLSPSTGSSSPSTISPGVSLAASPLASCTGRQNAPAGGGARTANSNRGATASSVPFRMAPGTDGSFSVAGVPPALISSRDGKIQLQIVTQPEQQHRARYQTEGSRGAVKDRSGNGFPVVRLVGYNKPAALLVYIGSDVGRPTPHIFYQACKVSGKNSTPCVERILEGTKYIEVQLKPENNMTVTCDCVGILKERNVDVEYRFPDQTASRTKKKSTRCRMVFRTTITGEDGATETLQVSSHQIICTQPPGVPEILKKSLISCPVEGGLELFIIGKNFLKDTRVVFHRPKAVPAHSAFTRTAAAGAAWEHAVAPDKEHLNQVHLICKVPPYERQDITEPVTIKLYILSSGKKSETHDFIYTPKGEHTALSAATTVATIPGRRNRLGTAVGQQQQQQQQPPPPQHQQQQPPPTSHNYFSELAGLGNNGAGVQNGGNVTAVPNVDGAALANAINAIAATAAGMGELPGPNGAAGGRFICNGNRTEAAVSPFDEPANVHASRPMFLRTSTPLEIEAKGMMPPPINVLPTGSIIPPQCHPGVLSLPSPNQPIQPAVDVFKPELVEPECSRSHMADEESLDQFAVKASLARFGASVENSLDGILFAPVPAEPSILYRRRSVRQPSMEMEDSCSNMSLLANDSRMIDLPSAGGAAAAAAAGGGGSSGGGSLSIGSHFDTVMNIATLTSFCGSLPVAPMETNYMGGEPLGTAKPPPLPVDCDIKSIIKTEPQTPHASTTPVNMQLDQLLAARRVQRRDCHADRGNVCCSSNSSSSNNNNNNNNNNSSSSNNSSSRNSNNSSNNNNSNNNSNNSSSNNSSSNNSSSNSSNNNSSSNNNNNNNSSNSSRNNTSNNSNSSSSSNNNNNSINKLNNSNNNNCSSNNNNCINKLNNNSNNNNNNNSCSNSINKLNNNSSNNCSSKHC</sequence>
<dbReference type="VEuPathDB" id="VectorBase:ACON013287"/>
<evidence type="ECO:0000256" key="9">
    <source>
        <dbReference type="ARBA" id="ARBA00022765"/>
    </source>
</evidence>
<dbReference type="Gene3D" id="2.60.40.10">
    <property type="entry name" value="Immunoglobulins"/>
    <property type="match status" value="1"/>
</dbReference>
<keyword evidence="14" id="KW-0010">Activator</keyword>
<dbReference type="PROSITE" id="PS50254">
    <property type="entry name" value="REL_2"/>
    <property type="match status" value="1"/>
</dbReference>
<comment type="subunit">
    <text evidence="18">Homodimer when bound to DNA, completely encircles its DNA target. Interacts with CIDEC; this interaction is direct and retains NFAT5 in the cytoplasm. Does not bind with Fos and Jun transcription factors. Interacts with DDX5 and DDX17; this interaction leads to DDX5/DDX17 recruitment to LNC2 and S100A4 promoters and NFAT5-mediated DDX5/DDX17-enhanced transactivation.</text>
</comment>
<keyword evidence="12" id="KW-0805">Transcription regulation</keyword>
<keyword evidence="5" id="KW-0963">Cytoplasm</keyword>
<proteinExistence type="predicted"/>
<evidence type="ECO:0000256" key="3">
    <source>
        <dbReference type="ARBA" id="ARBA00004496"/>
    </source>
</evidence>
<keyword evidence="9" id="KW-0013">ADP-ribosylation</keyword>
<evidence type="ECO:0000256" key="6">
    <source>
        <dbReference type="ARBA" id="ARBA00022499"/>
    </source>
</evidence>
<dbReference type="Proteomes" id="UP001105220">
    <property type="component" value="Unplaced"/>
</dbReference>
<dbReference type="InterPro" id="IPR013783">
    <property type="entry name" value="Ig-like_fold"/>
</dbReference>
<keyword evidence="8" id="KW-0227">DNA damage</keyword>
<reference key="1">
    <citation type="journal article" date="2019" name="Genes (Basel)">
        <title>A High-Quality De novo Genome Assembly from a Single Mosquito Using PacBio Sequencing.</title>
        <authorList>
            <person name="Kingan S.B."/>
            <person name="Heaton H."/>
            <person name="Cudini J."/>
            <person name="Lambert C.C."/>
            <person name="Baybayan P."/>
            <person name="Galvin B.D."/>
            <person name="Durbin R."/>
            <person name="Korlach J."/>
            <person name="Lawniczak M.K.N."/>
        </authorList>
    </citation>
    <scope>NUCLEOTIDE SEQUENCE [LARGE SCALE GENOMIC DNA]</scope>
    <source>
        <strain>Mali-NIH</strain>
    </source>
</reference>
<dbReference type="SUPFAM" id="SSF81296">
    <property type="entry name" value="E set domains"/>
    <property type="match status" value="1"/>
</dbReference>
<keyword evidence="24" id="KW-1185">Reference proteome</keyword>
<feature type="region of interest" description="Disordered" evidence="21">
    <location>
        <begin position="329"/>
        <end position="349"/>
    </location>
</feature>
<evidence type="ECO:0000256" key="8">
    <source>
        <dbReference type="ARBA" id="ARBA00022763"/>
    </source>
</evidence>
<evidence type="ECO:0000256" key="14">
    <source>
        <dbReference type="ARBA" id="ARBA00023159"/>
    </source>
</evidence>
<dbReference type="GO" id="GO:0048731">
    <property type="term" value="P:system development"/>
    <property type="evidence" value="ECO:0007669"/>
    <property type="project" value="UniProtKB-ARBA"/>
</dbReference>
<comment type="function">
    <text evidence="17">Transcription factor involved, among others, in the transcriptional regulation of osmoprotective and inflammatory genes. Binds the DNA consensus sequence 5'-[ACT][AG]TGGAAA[CAT]A[TA][ATC][CA][ATG][GT][GAC][CG][CT]-3'. Mediates the transcriptional response to hypertonicity. Positively regulates the transcription of LCN2 and S100A4 genes; optimal transactivation of these genes requires the presence of DDX5/DDX17. Also involved in the DNA damage response by preventing formation of R-loops; R-loops are composed of a DNA:RNA hybrid and the associated non-template single-stranded DNA.</text>
</comment>
<keyword evidence="4" id="KW-0158">Chromosome</keyword>
<keyword evidence="15" id="KW-0804">Transcription</keyword>
<dbReference type="InterPro" id="IPR037059">
    <property type="entry name" value="RHD_DNA_bind_dom_sf"/>
</dbReference>
<name>A0A6E8W8C9_ANOCL</name>
<evidence type="ECO:0000256" key="10">
    <source>
        <dbReference type="ARBA" id="ARBA00022843"/>
    </source>
</evidence>
<dbReference type="SMART" id="SM00429">
    <property type="entry name" value="IPT"/>
    <property type="match status" value="1"/>
</dbReference>
<evidence type="ECO:0000256" key="16">
    <source>
        <dbReference type="ARBA" id="ARBA00023242"/>
    </source>
</evidence>
<evidence type="ECO:0000256" key="18">
    <source>
        <dbReference type="ARBA" id="ARBA00065799"/>
    </source>
</evidence>
<dbReference type="GO" id="GO:0000981">
    <property type="term" value="F:DNA-binding transcription factor activity, RNA polymerase II-specific"/>
    <property type="evidence" value="ECO:0007669"/>
    <property type="project" value="TreeGrafter"/>
</dbReference>
<dbReference type="GO" id="GO:0045944">
    <property type="term" value="P:positive regulation of transcription by RNA polymerase II"/>
    <property type="evidence" value="ECO:0007669"/>
    <property type="project" value="UniProtKB-ARBA"/>
</dbReference>
<feature type="compositionally biased region" description="Pro residues" evidence="21">
    <location>
        <begin position="634"/>
        <end position="648"/>
    </location>
</feature>
<evidence type="ECO:0000256" key="13">
    <source>
        <dbReference type="ARBA" id="ARBA00023125"/>
    </source>
</evidence>
<feature type="region of interest" description="Disordered" evidence="21">
    <location>
        <begin position="992"/>
        <end position="1103"/>
    </location>
</feature>
<evidence type="ECO:0000256" key="19">
    <source>
        <dbReference type="ARBA" id="ARBA00072227"/>
    </source>
</evidence>
<evidence type="ECO:0000259" key="22">
    <source>
        <dbReference type="PROSITE" id="PS50254"/>
    </source>
</evidence>
<keyword evidence="6" id="KW-1017">Isopeptide bond</keyword>
<comment type="subcellular location">
    <subcellularLocation>
        <location evidence="2">Chromosome</location>
    </subcellularLocation>
    <subcellularLocation>
        <location evidence="3">Cytoplasm</location>
    </subcellularLocation>
    <subcellularLocation>
        <location evidence="1">Nucleus</location>
    </subcellularLocation>
</comment>
<evidence type="ECO:0000256" key="1">
    <source>
        <dbReference type="ARBA" id="ARBA00004123"/>
    </source>
</evidence>
<evidence type="ECO:0000256" key="4">
    <source>
        <dbReference type="ARBA" id="ARBA00022454"/>
    </source>
</evidence>
<dbReference type="AlphaFoldDB" id="A0A6E8W8C9"/>
<dbReference type="InterPro" id="IPR014756">
    <property type="entry name" value="Ig_E-set"/>
</dbReference>
<dbReference type="GO" id="GO:0000978">
    <property type="term" value="F:RNA polymerase II cis-regulatory region sequence-specific DNA binding"/>
    <property type="evidence" value="ECO:0007669"/>
    <property type="project" value="TreeGrafter"/>
</dbReference>
<accession>A0A6E8W8C9</accession>
<evidence type="ECO:0000256" key="21">
    <source>
        <dbReference type="SAM" id="MobiDB-lite"/>
    </source>
</evidence>
<organism evidence="23 24">
    <name type="scientific">Anopheles coluzzii</name>
    <name type="common">African malaria mosquito</name>
    <dbReference type="NCBI Taxonomy" id="1518534"/>
    <lineage>
        <taxon>Eukaryota</taxon>
        <taxon>Metazoa</taxon>
        <taxon>Ecdysozoa</taxon>
        <taxon>Arthropoda</taxon>
        <taxon>Hexapoda</taxon>
        <taxon>Insecta</taxon>
        <taxon>Pterygota</taxon>
        <taxon>Neoptera</taxon>
        <taxon>Endopterygota</taxon>
        <taxon>Diptera</taxon>
        <taxon>Nematocera</taxon>
        <taxon>Culicoidea</taxon>
        <taxon>Culicidae</taxon>
        <taxon>Anophelinae</taxon>
        <taxon>Anopheles</taxon>
    </lineage>
</organism>
<dbReference type="InterPro" id="IPR008366">
    <property type="entry name" value="NFAT"/>
</dbReference>
<protein>
    <recommendedName>
        <fullName evidence="19">Nuclear factor of activated T-cells 5</fullName>
    </recommendedName>
    <alternativeName>
        <fullName evidence="20">T-cell transcription factor NFAT5</fullName>
    </alternativeName>
</protein>